<dbReference type="EMBL" id="CP048833">
    <property type="protein sequence ID" value="QJP07660.1"/>
    <property type="molecule type" value="Genomic_DNA"/>
</dbReference>
<gene>
    <name evidence="1" type="ORF">G4G71_07075</name>
</gene>
<dbReference type="AlphaFoldDB" id="A0A7Z3BIT4"/>
<name>A0A7Z3BIT4_9PSED</name>
<accession>A0A7Z3BIT4</accession>
<dbReference type="KEGG" id="pmui:G4G71_07075"/>
<organism evidence="1 2">
    <name type="scientific">Pseudomonas multiresinivorans</name>
    <dbReference type="NCBI Taxonomy" id="95301"/>
    <lineage>
        <taxon>Bacteria</taxon>
        <taxon>Pseudomonadati</taxon>
        <taxon>Pseudomonadota</taxon>
        <taxon>Gammaproteobacteria</taxon>
        <taxon>Pseudomonadales</taxon>
        <taxon>Pseudomonadaceae</taxon>
        <taxon>Pseudomonas</taxon>
    </lineage>
</organism>
<evidence type="ECO:0000313" key="2">
    <source>
        <dbReference type="Proteomes" id="UP000502549"/>
    </source>
</evidence>
<proteinExistence type="predicted"/>
<keyword evidence="2" id="KW-1185">Reference proteome</keyword>
<dbReference type="RefSeq" id="WP_169936453.1">
    <property type="nucleotide sequence ID" value="NZ_CP048833.1"/>
</dbReference>
<evidence type="ECO:0000313" key="1">
    <source>
        <dbReference type="EMBL" id="QJP07660.1"/>
    </source>
</evidence>
<reference evidence="1 2" key="1">
    <citation type="submission" date="2020-02" db="EMBL/GenBank/DDBJ databases">
        <title>Complete genome sequence of Pseudomonas multiresinivorans ORNL1.</title>
        <authorList>
            <person name="Podar M."/>
        </authorList>
    </citation>
    <scope>NUCLEOTIDE SEQUENCE [LARGE SCALE GENOMIC DNA]</scope>
    <source>
        <strain evidence="2">populi</strain>
    </source>
</reference>
<sequence length="106" mass="11803">MENIGRRSFVSGLLILSGGLAGHAITKVVSNADARRFDPHNFVLRNQHLNLQLVSQEMLLKILSRKVTEADRMALMGQLINPNRHLFVADAASRQHGVPGFFRVSE</sequence>
<protein>
    <submittedName>
        <fullName evidence="1">Uncharacterized protein</fullName>
    </submittedName>
</protein>
<dbReference type="Proteomes" id="UP000502549">
    <property type="component" value="Chromosome"/>
</dbReference>